<dbReference type="STRING" id="980251.GCA_001642875_02582"/>
<keyword evidence="2" id="KW-1185">Reference proteome</keyword>
<dbReference type="EMBL" id="CP042912">
    <property type="protein sequence ID" value="QEG22699.1"/>
    <property type="molecule type" value="Genomic_DNA"/>
</dbReference>
<organism evidence="1 2">
    <name type="scientific">Mariniblastus fucicola</name>
    <dbReference type="NCBI Taxonomy" id="980251"/>
    <lineage>
        <taxon>Bacteria</taxon>
        <taxon>Pseudomonadati</taxon>
        <taxon>Planctomycetota</taxon>
        <taxon>Planctomycetia</taxon>
        <taxon>Pirellulales</taxon>
        <taxon>Pirellulaceae</taxon>
        <taxon>Mariniblastus</taxon>
    </lineage>
</organism>
<protein>
    <submittedName>
        <fullName evidence="1">Uncharacterized protein</fullName>
    </submittedName>
</protein>
<gene>
    <name evidence="1" type="ORF">MFFC18_25820</name>
</gene>
<proteinExistence type="predicted"/>
<dbReference type="RefSeq" id="WP_075085013.1">
    <property type="nucleotide sequence ID" value="NZ_CP042912.1"/>
</dbReference>
<reference evidence="1 2" key="1">
    <citation type="submission" date="2019-08" db="EMBL/GenBank/DDBJ databases">
        <title>Deep-cultivation of Planctomycetes and their phenomic and genomic characterization uncovers novel biology.</title>
        <authorList>
            <person name="Wiegand S."/>
            <person name="Jogler M."/>
            <person name="Boedeker C."/>
            <person name="Pinto D."/>
            <person name="Vollmers J."/>
            <person name="Rivas-Marin E."/>
            <person name="Kohn T."/>
            <person name="Peeters S.H."/>
            <person name="Heuer A."/>
            <person name="Rast P."/>
            <person name="Oberbeckmann S."/>
            <person name="Bunk B."/>
            <person name="Jeske O."/>
            <person name="Meyerdierks A."/>
            <person name="Storesund J.E."/>
            <person name="Kallscheuer N."/>
            <person name="Luecker S."/>
            <person name="Lage O.M."/>
            <person name="Pohl T."/>
            <person name="Merkel B.J."/>
            <person name="Hornburger P."/>
            <person name="Mueller R.-W."/>
            <person name="Bruemmer F."/>
            <person name="Labrenz M."/>
            <person name="Spormann A.M."/>
            <person name="Op den Camp H."/>
            <person name="Overmann J."/>
            <person name="Amann R."/>
            <person name="Jetten M.S.M."/>
            <person name="Mascher T."/>
            <person name="Medema M.H."/>
            <person name="Devos D.P."/>
            <person name="Kaster A.-K."/>
            <person name="Ovreas L."/>
            <person name="Rohde M."/>
            <person name="Galperin M.Y."/>
            <person name="Jogler C."/>
        </authorList>
    </citation>
    <scope>NUCLEOTIDE SEQUENCE [LARGE SCALE GENOMIC DNA]</scope>
    <source>
        <strain evidence="1 2">FC18</strain>
    </source>
</reference>
<evidence type="ECO:0000313" key="2">
    <source>
        <dbReference type="Proteomes" id="UP000322214"/>
    </source>
</evidence>
<accession>A0A5B9PB14</accession>
<evidence type="ECO:0000313" key="1">
    <source>
        <dbReference type="EMBL" id="QEG22699.1"/>
    </source>
</evidence>
<name>A0A5B9PB14_9BACT</name>
<dbReference type="KEGG" id="mff:MFFC18_25820"/>
<sequence>MFVVVPIISSLFCGTILAYAVFAEGFDTRVNLYTNTWLNQRSGRMATSTISHVYSGMTPSFYRIEGPAYGMVNLPYGGRRQKIDWTDSGELVSDGEIRARTNHQLFTRCANEADGKLTFSFSGTGDSPAAAVRNDFDVAVLSVAFRSKDCKSNEVWFCGRVGPGEIGQAELMATREAANEMLKEIQSRGEGTVFARGWNLNSRSSRYYSRTEIEDVETAKVASALGNDYRMPETSLRNSLRREDGHGFVALTDRSINHVQPIDDAKVECEIHVVRGVR</sequence>
<dbReference type="AlphaFoldDB" id="A0A5B9PB14"/>
<dbReference type="Proteomes" id="UP000322214">
    <property type="component" value="Chromosome"/>
</dbReference>